<comment type="caution">
    <text evidence="1">The sequence shown here is derived from an EMBL/GenBank/DDBJ whole genome shotgun (WGS) entry which is preliminary data.</text>
</comment>
<accession>E6QSA2</accession>
<proteinExistence type="predicted"/>
<dbReference type="InterPro" id="IPR035335">
    <property type="entry name" value="DUF5397"/>
</dbReference>
<reference evidence="1" key="1">
    <citation type="submission" date="2009-10" db="EMBL/GenBank/DDBJ databases">
        <title>Diversity of trophic interactions inside an arsenic-rich microbial ecosystem.</title>
        <authorList>
            <person name="Bertin P.N."/>
            <person name="Heinrich-Salmeron A."/>
            <person name="Pelletier E."/>
            <person name="Goulhen-Chollet F."/>
            <person name="Arsene-Ploetze F."/>
            <person name="Gallien S."/>
            <person name="Calteau A."/>
            <person name="Vallenet D."/>
            <person name="Casiot C."/>
            <person name="Chane-Woon-Ming B."/>
            <person name="Giloteaux L."/>
            <person name="Barakat M."/>
            <person name="Bonnefoy V."/>
            <person name="Bruneel O."/>
            <person name="Chandler M."/>
            <person name="Cleiss J."/>
            <person name="Duran R."/>
            <person name="Elbaz-Poulichet F."/>
            <person name="Fonknechten N."/>
            <person name="Lauga B."/>
            <person name="Mornico D."/>
            <person name="Ortet P."/>
            <person name="Schaeffer C."/>
            <person name="Siguier P."/>
            <person name="Alexander Thil Smith A."/>
            <person name="Van Dorsselaer A."/>
            <person name="Weissenbach J."/>
            <person name="Medigue C."/>
            <person name="Le Paslier D."/>
        </authorList>
    </citation>
    <scope>NUCLEOTIDE SEQUENCE</scope>
</reference>
<dbReference type="Pfam" id="PF17375">
    <property type="entry name" value="DUF5397"/>
    <property type="match status" value="1"/>
</dbReference>
<dbReference type="AlphaFoldDB" id="E6QSA2"/>
<sequence>MQAVITAPSVPTGKIKSFGAFGPKYEVGKPLRQLDDGDWMVEVKMVETGESAEYRLTHVCDDPEAR</sequence>
<dbReference type="EMBL" id="CABR01000071">
    <property type="protein sequence ID" value="CBI10124.1"/>
    <property type="molecule type" value="Genomic_DNA"/>
</dbReference>
<evidence type="ECO:0000313" key="1">
    <source>
        <dbReference type="EMBL" id="CBI10124.1"/>
    </source>
</evidence>
<protein>
    <submittedName>
        <fullName evidence="1">Uncharacterized protein</fullName>
    </submittedName>
</protein>
<name>E6QSA2_9ZZZZ</name>
<organism evidence="1">
    <name type="scientific">mine drainage metagenome</name>
    <dbReference type="NCBI Taxonomy" id="410659"/>
    <lineage>
        <taxon>unclassified sequences</taxon>
        <taxon>metagenomes</taxon>
        <taxon>ecological metagenomes</taxon>
    </lineage>
</organism>
<gene>
    <name evidence="1" type="ORF">CARN7_0887</name>
</gene>